<dbReference type="PRINTS" id="PR01180">
    <property type="entry name" value="ARGDCRBXLASE"/>
</dbReference>
<sequence length="625" mass="69099">MTDWSIDAARRLYNTATWSGGYFDVAADGHVHAHGRNGETVDLAALADTLLGEGMRLPMLVRFNHILRDRVDTLCGAFDSAREQFGYPGRYTAVYPIKVNQQRSVVDEILGHGGERVGLEAGSKPELMAVLARARAGGVIVCNGYKDREYMRLALLGRRLGHRPYIVIEKPSELDLVLEAAQDLGVRPLLGLRVRLSSVGSGNWQNTGGEKGKFGLSAAQALRVIERLREQGMLDCLELLHFHMGSQLANIRDIQRGVREAARYYAELRRLGAPLCIADVGGGLGIDYEGSRSRNYCSMNYSVHEYAANIVRTLHEVCRDEGMPPPDIFTEAGRAMTAHHAVLITEVIDVESPGEPGLGAPPGEDEPVILQDLWRLAEAAGAHPASEIYHDAAYWLSEAHGMYTHGVLDLAQRARAEELYVIICRRLSAGLDGQSKVERDMLEDLRERLADKVFCNFSVFQSIPDVWAIDQIFPIMPLHRLEERPTRRGVLQDLTCDSDGHVERYVVGADLESSLPLHPWRRGQRYLLGIFLVGAYQEILGDLHNLFGDTDAINVDLDPAGGCRLAPVEAGDAIAELLSYVHFDPEELLAAYRRKVQAAGLETAEASRILAELETGLNGYTYLED</sequence>
<feature type="active site" description="Proton donor" evidence="14">
    <location>
        <position position="496"/>
    </location>
</feature>
<keyword evidence="7 12" id="KW-0460">Magnesium</keyword>
<dbReference type="Pfam" id="PF02784">
    <property type="entry name" value="Orn_Arg_deC_N"/>
    <property type="match status" value="1"/>
</dbReference>
<comment type="cofactor">
    <cofactor evidence="2 12">
        <name>Mg(2+)</name>
        <dbReference type="ChEBI" id="CHEBI:18420"/>
    </cofactor>
</comment>
<evidence type="ECO:0000259" key="16">
    <source>
        <dbReference type="Pfam" id="PF17810"/>
    </source>
</evidence>
<dbReference type="PRINTS" id="PR01179">
    <property type="entry name" value="ODADCRBXLASE"/>
</dbReference>
<dbReference type="Gene3D" id="3.20.20.10">
    <property type="entry name" value="Alanine racemase"/>
    <property type="match status" value="1"/>
</dbReference>
<dbReference type="Pfam" id="PF17944">
    <property type="entry name" value="Arg_decarbox_C"/>
    <property type="match status" value="1"/>
</dbReference>
<evidence type="ECO:0000256" key="1">
    <source>
        <dbReference type="ARBA" id="ARBA00001933"/>
    </source>
</evidence>
<dbReference type="InterPro" id="IPR022653">
    <property type="entry name" value="De-COase2_pyr-phos_BS"/>
</dbReference>
<dbReference type="EMBL" id="JQSG02000003">
    <property type="protein sequence ID" value="OBS09300.1"/>
    <property type="molecule type" value="Genomic_DNA"/>
</dbReference>
<dbReference type="FunFam" id="3.20.20.10:FF:000001">
    <property type="entry name" value="Biosynthetic arginine decarboxylase"/>
    <property type="match status" value="1"/>
</dbReference>
<organism evidence="18 19">
    <name type="scientific">Acidihalobacter prosperus</name>
    <dbReference type="NCBI Taxonomy" id="160660"/>
    <lineage>
        <taxon>Bacteria</taxon>
        <taxon>Pseudomonadati</taxon>
        <taxon>Pseudomonadota</taxon>
        <taxon>Gammaproteobacteria</taxon>
        <taxon>Chromatiales</taxon>
        <taxon>Ectothiorhodospiraceae</taxon>
        <taxon>Acidihalobacter</taxon>
    </lineage>
</organism>
<keyword evidence="9 12" id="KW-0745">Spermidine biosynthesis</keyword>
<dbReference type="GO" id="GO:0008792">
    <property type="term" value="F:arginine decarboxylase activity"/>
    <property type="evidence" value="ECO:0007669"/>
    <property type="project" value="UniProtKB-UniRule"/>
</dbReference>
<evidence type="ECO:0000256" key="4">
    <source>
        <dbReference type="ARBA" id="ARBA00008357"/>
    </source>
</evidence>
<dbReference type="InterPro" id="IPR029066">
    <property type="entry name" value="PLP-binding_barrel"/>
</dbReference>
<evidence type="ECO:0000256" key="7">
    <source>
        <dbReference type="ARBA" id="ARBA00022842"/>
    </source>
</evidence>
<evidence type="ECO:0000256" key="6">
    <source>
        <dbReference type="ARBA" id="ARBA00022793"/>
    </source>
</evidence>
<dbReference type="EC" id="4.1.1.19" evidence="12"/>
<accession>A0A1A6C431</accession>
<feature type="domain" description="Arginine decarboxylase C-terminal helical" evidence="17">
    <location>
        <begin position="574"/>
        <end position="623"/>
    </location>
</feature>
<dbReference type="NCBIfam" id="TIGR01273">
    <property type="entry name" value="speA"/>
    <property type="match status" value="1"/>
</dbReference>
<comment type="cofactor">
    <cofactor evidence="1 12 13">
        <name>pyridoxal 5'-phosphate</name>
        <dbReference type="ChEBI" id="CHEBI:597326"/>
    </cofactor>
</comment>
<dbReference type="InterPro" id="IPR009006">
    <property type="entry name" value="Ala_racemase/Decarboxylase_C"/>
</dbReference>
<keyword evidence="11 12" id="KW-0456">Lyase</keyword>
<dbReference type="STRING" id="160660.BJI67_01605"/>
<dbReference type="HAMAP" id="MF_01417">
    <property type="entry name" value="SpeA"/>
    <property type="match status" value="1"/>
</dbReference>
<feature type="modified residue" description="N6-(pyridoxal phosphate)lysine" evidence="12 13">
    <location>
        <position position="98"/>
    </location>
</feature>
<keyword evidence="19" id="KW-1185">Reference proteome</keyword>
<dbReference type="InterPro" id="IPR022644">
    <property type="entry name" value="De-COase2_N"/>
</dbReference>
<dbReference type="PANTHER" id="PTHR43295:SF9">
    <property type="entry name" value="BIOSYNTHETIC ARGININE DECARBOXYLASE"/>
    <property type="match status" value="1"/>
</dbReference>
<evidence type="ECO:0000256" key="13">
    <source>
        <dbReference type="PIRSR" id="PIRSR001336-50"/>
    </source>
</evidence>
<keyword evidence="5 12" id="KW-0479">Metal-binding</keyword>
<evidence type="ECO:0000256" key="5">
    <source>
        <dbReference type="ARBA" id="ARBA00022723"/>
    </source>
</evidence>
<dbReference type="GO" id="GO:0046872">
    <property type="term" value="F:metal ion binding"/>
    <property type="evidence" value="ECO:0007669"/>
    <property type="project" value="UniProtKB-KW"/>
</dbReference>
<dbReference type="RefSeq" id="WP_038090467.1">
    <property type="nucleotide sequence ID" value="NZ_JQSG02000003.1"/>
</dbReference>
<dbReference type="PANTHER" id="PTHR43295">
    <property type="entry name" value="ARGININE DECARBOXYLASE"/>
    <property type="match status" value="1"/>
</dbReference>
<dbReference type="UniPathway" id="UPA00186">
    <property type="reaction ID" value="UER00284"/>
</dbReference>
<comment type="pathway">
    <text evidence="12">Amine and polyamine biosynthesis; agmatine biosynthesis; agmatine from L-arginine: step 1/1.</text>
</comment>
<feature type="domain" description="Orn/DAP/Arg decarboxylase 2 N-terminal" evidence="15">
    <location>
        <begin position="77"/>
        <end position="338"/>
    </location>
</feature>
<gene>
    <name evidence="12" type="primary">speA</name>
    <name evidence="18" type="ORF">Thpro_021628</name>
</gene>
<dbReference type="PIRSF" id="PIRSF001336">
    <property type="entry name" value="Arg_decrbxlase"/>
    <property type="match status" value="1"/>
</dbReference>
<evidence type="ECO:0000259" key="17">
    <source>
        <dbReference type="Pfam" id="PF17944"/>
    </source>
</evidence>
<dbReference type="OrthoDB" id="9802658at2"/>
<dbReference type="InterPro" id="IPR040634">
    <property type="entry name" value="Arg_decarb_HB"/>
</dbReference>
<dbReference type="AlphaFoldDB" id="A0A1A6C431"/>
<feature type="domain" description="Arginine decarboxylase helical bundle" evidence="16">
    <location>
        <begin position="364"/>
        <end position="446"/>
    </location>
</feature>
<dbReference type="PROSITE" id="PS00878">
    <property type="entry name" value="ODR_DC_2_1"/>
    <property type="match status" value="1"/>
</dbReference>
<comment type="caution">
    <text evidence="18">The sequence shown here is derived from an EMBL/GenBank/DDBJ whole genome shotgun (WGS) entry which is preliminary data.</text>
</comment>
<proteinExistence type="inferred from homology"/>
<evidence type="ECO:0000313" key="18">
    <source>
        <dbReference type="EMBL" id="OBS09300.1"/>
    </source>
</evidence>
<keyword evidence="8 12" id="KW-0663">Pyridoxal phosphate</keyword>
<evidence type="ECO:0000256" key="8">
    <source>
        <dbReference type="ARBA" id="ARBA00022898"/>
    </source>
</evidence>
<evidence type="ECO:0000256" key="2">
    <source>
        <dbReference type="ARBA" id="ARBA00001946"/>
    </source>
</evidence>
<comment type="caution">
    <text evidence="12">Lacks conserved residue(s) required for the propagation of feature annotation.</text>
</comment>
<dbReference type="Gene3D" id="1.10.287.3440">
    <property type="match status" value="1"/>
</dbReference>
<dbReference type="CDD" id="cd06830">
    <property type="entry name" value="PLPDE_III_ADC"/>
    <property type="match status" value="1"/>
</dbReference>
<name>A0A1A6C431_9GAMM</name>
<comment type="similarity">
    <text evidence="4 12">Belongs to the Orn/Lys/Arg decarboxylase class-II family. SpeA subfamily.</text>
</comment>
<dbReference type="GO" id="GO:0033388">
    <property type="term" value="P:putrescine biosynthetic process from arginine"/>
    <property type="evidence" value="ECO:0007669"/>
    <property type="project" value="TreeGrafter"/>
</dbReference>
<dbReference type="Gene3D" id="1.20.58.930">
    <property type="match status" value="1"/>
</dbReference>
<comment type="function">
    <text evidence="3 12">Catalyzes the biosynthesis of agmatine from arginine.</text>
</comment>
<dbReference type="NCBIfam" id="NF003763">
    <property type="entry name" value="PRK05354.1"/>
    <property type="match status" value="1"/>
</dbReference>
<keyword evidence="10 12" id="KW-0620">Polyamine biosynthesis</keyword>
<keyword evidence="6 12" id="KW-0210">Decarboxylase</keyword>
<evidence type="ECO:0000259" key="15">
    <source>
        <dbReference type="Pfam" id="PF02784"/>
    </source>
</evidence>
<dbReference type="InterPro" id="IPR041128">
    <property type="entry name" value="Arg_decarbox_C"/>
</dbReference>
<protein>
    <recommendedName>
        <fullName evidence="12">Biosynthetic arginine decarboxylase</fullName>
        <shortName evidence="12">ADC</shortName>
        <ecNumber evidence="12">4.1.1.19</ecNumber>
    </recommendedName>
</protein>
<evidence type="ECO:0000256" key="14">
    <source>
        <dbReference type="PIRSR" id="PIRSR600183-50"/>
    </source>
</evidence>
<evidence type="ECO:0000256" key="3">
    <source>
        <dbReference type="ARBA" id="ARBA00002257"/>
    </source>
</evidence>
<dbReference type="Proteomes" id="UP000029273">
    <property type="component" value="Unassembled WGS sequence"/>
</dbReference>
<dbReference type="Gene3D" id="2.40.37.10">
    <property type="entry name" value="Lyase, Ornithine Decarboxylase, Chain A, domain 1"/>
    <property type="match status" value="1"/>
</dbReference>
<evidence type="ECO:0000256" key="9">
    <source>
        <dbReference type="ARBA" id="ARBA00023066"/>
    </source>
</evidence>
<dbReference type="InterPro" id="IPR002985">
    <property type="entry name" value="Arg_decrbxlase"/>
</dbReference>
<dbReference type="GO" id="GO:0006527">
    <property type="term" value="P:L-arginine catabolic process"/>
    <property type="evidence" value="ECO:0007669"/>
    <property type="project" value="InterPro"/>
</dbReference>
<comment type="catalytic activity">
    <reaction evidence="12">
        <text>L-arginine + H(+) = agmatine + CO2</text>
        <dbReference type="Rhea" id="RHEA:17641"/>
        <dbReference type="ChEBI" id="CHEBI:15378"/>
        <dbReference type="ChEBI" id="CHEBI:16526"/>
        <dbReference type="ChEBI" id="CHEBI:32682"/>
        <dbReference type="ChEBI" id="CHEBI:58145"/>
        <dbReference type="EC" id="4.1.1.19"/>
    </reaction>
</comment>
<evidence type="ECO:0000256" key="12">
    <source>
        <dbReference type="HAMAP-Rule" id="MF_01417"/>
    </source>
</evidence>
<dbReference type="GO" id="GO:0008295">
    <property type="term" value="P:spermidine biosynthetic process"/>
    <property type="evidence" value="ECO:0007669"/>
    <property type="project" value="UniProtKB-UniRule"/>
</dbReference>
<evidence type="ECO:0000313" key="19">
    <source>
        <dbReference type="Proteomes" id="UP000029273"/>
    </source>
</evidence>
<dbReference type="SUPFAM" id="SSF51419">
    <property type="entry name" value="PLP-binding barrel"/>
    <property type="match status" value="1"/>
</dbReference>
<dbReference type="Pfam" id="PF17810">
    <property type="entry name" value="Arg_decarb_HB"/>
    <property type="match status" value="1"/>
</dbReference>
<dbReference type="InterPro" id="IPR000183">
    <property type="entry name" value="Orn/DAP/Arg_de-COase"/>
</dbReference>
<evidence type="ECO:0000256" key="11">
    <source>
        <dbReference type="ARBA" id="ARBA00023239"/>
    </source>
</evidence>
<reference evidence="18 19" key="1">
    <citation type="journal article" date="2014" name="Genome Announc.">
        <title>Draft Genome Sequence of the Iron-Oxidizing, Acidophilic, and Halotolerant 'Thiobacillus prosperus' Type Strain DSM 5130.</title>
        <authorList>
            <person name="Ossandon F.J."/>
            <person name="Cardenas J.P."/>
            <person name="Corbett M."/>
            <person name="Quatrini R."/>
            <person name="Holmes D.S."/>
            <person name="Watkin E."/>
        </authorList>
    </citation>
    <scope>NUCLEOTIDE SEQUENCE [LARGE SCALE GENOMIC DNA]</scope>
    <source>
        <strain evidence="18 19">DSM 5130</strain>
    </source>
</reference>
<evidence type="ECO:0000256" key="10">
    <source>
        <dbReference type="ARBA" id="ARBA00023115"/>
    </source>
</evidence>